<accession>A0ABU2N3S8</accession>
<keyword evidence="3" id="KW-1185">Reference proteome</keyword>
<dbReference type="Proteomes" id="UP001183202">
    <property type="component" value="Unassembled WGS sequence"/>
</dbReference>
<dbReference type="EC" id="2.3.1.-" evidence="2"/>
<dbReference type="Pfam" id="PF13527">
    <property type="entry name" value="Acetyltransf_9"/>
    <property type="match status" value="1"/>
</dbReference>
<evidence type="ECO:0000313" key="3">
    <source>
        <dbReference type="Proteomes" id="UP001183202"/>
    </source>
</evidence>
<evidence type="ECO:0000259" key="1">
    <source>
        <dbReference type="PROSITE" id="PS51186"/>
    </source>
</evidence>
<dbReference type="SUPFAM" id="SSF55729">
    <property type="entry name" value="Acyl-CoA N-acyltransferases (Nat)"/>
    <property type="match status" value="1"/>
</dbReference>
<dbReference type="InterPro" id="IPR000182">
    <property type="entry name" value="GNAT_dom"/>
</dbReference>
<proteinExistence type="predicted"/>
<protein>
    <submittedName>
        <fullName evidence="2">N-acetyltransferase</fullName>
        <ecNumber evidence="2">2.3.1.-</ecNumber>
    </submittedName>
</protein>
<dbReference type="EMBL" id="JAVREJ010000002">
    <property type="protein sequence ID" value="MDT0348576.1"/>
    <property type="molecule type" value="Genomic_DNA"/>
</dbReference>
<keyword evidence="2" id="KW-0808">Transferase</keyword>
<sequence length="169" mass="17466">MTVLTVRREAPGDVGSIRDVHRAAFGGGEPVEAGLVDALRADAAWLPHLSLVAVRDGELVGHVVATRARVGDVPALGVGPLGVLPAVQGRGVGCALMYALLGAAQARDETIVGLLGEPAYYGRFGFVTATDVGITPPDPGWGRYFQVLVAGGRSSTGTFRYAAPFDDLV</sequence>
<keyword evidence="2" id="KW-0012">Acyltransferase</keyword>
<dbReference type="Gene3D" id="3.40.630.30">
    <property type="match status" value="1"/>
</dbReference>
<reference evidence="3" key="1">
    <citation type="submission" date="2023-07" db="EMBL/GenBank/DDBJ databases">
        <title>30 novel species of actinomycetes from the DSMZ collection.</title>
        <authorList>
            <person name="Nouioui I."/>
        </authorList>
    </citation>
    <scope>NUCLEOTIDE SEQUENCE [LARGE SCALE GENOMIC DNA]</scope>
    <source>
        <strain evidence="3">DSM 45834</strain>
    </source>
</reference>
<dbReference type="CDD" id="cd04301">
    <property type="entry name" value="NAT_SF"/>
    <property type="match status" value="1"/>
</dbReference>
<evidence type="ECO:0000313" key="2">
    <source>
        <dbReference type="EMBL" id="MDT0348576.1"/>
    </source>
</evidence>
<dbReference type="PROSITE" id="PS51186">
    <property type="entry name" value="GNAT"/>
    <property type="match status" value="1"/>
</dbReference>
<organism evidence="2 3">
    <name type="scientific">Pseudonocardia charpentierae</name>
    <dbReference type="NCBI Taxonomy" id="3075545"/>
    <lineage>
        <taxon>Bacteria</taxon>
        <taxon>Bacillati</taxon>
        <taxon>Actinomycetota</taxon>
        <taxon>Actinomycetes</taxon>
        <taxon>Pseudonocardiales</taxon>
        <taxon>Pseudonocardiaceae</taxon>
        <taxon>Pseudonocardia</taxon>
    </lineage>
</organism>
<dbReference type="InterPro" id="IPR016181">
    <property type="entry name" value="Acyl_CoA_acyltransferase"/>
</dbReference>
<gene>
    <name evidence="2" type="ORF">RM445_03460</name>
</gene>
<dbReference type="RefSeq" id="WP_311554504.1">
    <property type="nucleotide sequence ID" value="NZ_JAVREJ010000002.1"/>
</dbReference>
<comment type="caution">
    <text evidence="2">The sequence shown here is derived from an EMBL/GenBank/DDBJ whole genome shotgun (WGS) entry which is preliminary data.</text>
</comment>
<name>A0ABU2N3S8_9PSEU</name>
<dbReference type="GO" id="GO:0016746">
    <property type="term" value="F:acyltransferase activity"/>
    <property type="evidence" value="ECO:0007669"/>
    <property type="project" value="UniProtKB-KW"/>
</dbReference>
<feature type="domain" description="N-acetyltransferase" evidence="1">
    <location>
        <begin position="4"/>
        <end position="150"/>
    </location>
</feature>